<name>A0ABN2EXP6_9ACTN</name>
<gene>
    <name evidence="1" type="ORF">GCM10009744_03720</name>
</gene>
<sequence length="114" mass="10963">MLAVGASPMLVDPGSPTLVDADSATTLVDAGPAMLVDAGPAMLVDAGPAMLVDAGSATPLSGSPWITAVLLAANEPSELAPVLPAAASSAVGIGACERAAQSSTPTPLEGELTL</sequence>
<dbReference type="EMBL" id="BAAANE010000001">
    <property type="protein sequence ID" value="GAA1620160.1"/>
    <property type="molecule type" value="Genomic_DNA"/>
</dbReference>
<evidence type="ECO:0000313" key="1">
    <source>
        <dbReference type="EMBL" id="GAA1620160.1"/>
    </source>
</evidence>
<keyword evidence="2" id="KW-1185">Reference proteome</keyword>
<reference evidence="1 2" key="1">
    <citation type="journal article" date="2019" name="Int. J. Syst. Evol. Microbiol.">
        <title>The Global Catalogue of Microorganisms (GCM) 10K type strain sequencing project: providing services to taxonomists for standard genome sequencing and annotation.</title>
        <authorList>
            <consortium name="The Broad Institute Genomics Platform"/>
            <consortium name="The Broad Institute Genome Sequencing Center for Infectious Disease"/>
            <person name="Wu L."/>
            <person name="Ma J."/>
        </authorList>
    </citation>
    <scope>NUCLEOTIDE SEQUENCE [LARGE SCALE GENOMIC DNA]</scope>
    <source>
        <strain evidence="1 2">JCM 14306</strain>
    </source>
</reference>
<evidence type="ECO:0000313" key="2">
    <source>
        <dbReference type="Proteomes" id="UP001501319"/>
    </source>
</evidence>
<organism evidence="1 2">
    <name type="scientific">Kribbella alba</name>
    <dbReference type="NCBI Taxonomy" id="190197"/>
    <lineage>
        <taxon>Bacteria</taxon>
        <taxon>Bacillati</taxon>
        <taxon>Actinomycetota</taxon>
        <taxon>Actinomycetes</taxon>
        <taxon>Propionibacteriales</taxon>
        <taxon>Kribbellaceae</taxon>
        <taxon>Kribbella</taxon>
    </lineage>
</organism>
<comment type="caution">
    <text evidence="1">The sequence shown here is derived from an EMBL/GenBank/DDBJ whole genome shotgun (WGS) entry which is preliminary data.</text>
</comment>
<dbReference type="Proteomes" id="UP001501319">
    <property type="component" value="Unassembled WGS sequence"/>
</dbReference>
<accession>A0ABN2EXP6</accession>
<protein>
    <submittedName>
        <fullName evidence="1">Uncharacterized protein</fullName>
    </submittedName>
</protein>
<proteinExistence type="predicted"/>